<reference evidence="1" key="1">
    <citation type="submission" date="2023-07" db="EMBL/GenBank/DDBJ databases">
        <authorList>
            <consortium name="CYATHOMIX"/>
        </authorList>
    </citation>
    <scope>NUCLEOTIDE SEQUENCE</scope>
    <source>
        <strain evidence="1">N/A</strain>
    </source>
</reference>
<protein>
    <submittedName>
        <fullName evidence="1">Uncharacterized protein</fullName>
    </submittedName>
</protein>
<dbReference type="AlphaFoldDB" id="A0AA36GH33"/>
<gene>
    <name evidence="1" type="ORF">CYNAS_LOCUS19</name>
</gene>
<dbReference type="EMBL" id="CATQJL010000001">
    <property type="protein sequence ID" value="CAJ0588036.1"/>
    <property type="molecule type" value="Genomic_DNA"/>
</dbReference>
<keyword evidence="2" id="KW-1185">Reference proteome</keyword>
<evidence type="ECO:0000313" key="1">
    <source>
        <dbReference type="EMBL" id="CAJ0588036.1"/>
    </source>
</evidence>
<organism evidence="1 2">
    <name type="scientific">Cylicocyclus nassatus</name>
    <name type="common">Nematode worm</name>
    <dbReference type="NCBI Taxonomy" id="53992"/>
    <lineage>
        <taxon>Eukaryota</taxon>
        <taxon>Metazoa</taxon>
        <taxon>Ecdysozoa</taxon>
        <taxon>Nematoda</taxon>
        <taxon>Chromadorea</taxon>
        <taxon>Rhabditida</taxon>
        <taxon>Rhabditina</taxon>
        <taxon>Rhabditomorpha</taxon>
        <taxon>Strongyloidea</taxon>
        <taxon>Strongylidae</taxon>
        <taxon>Cylicocyclus</taxon>
    </lineage>
</organism>
<evidence type="ECO:0000313" key="2">
    <source>
        <dbReference type="Proteomes" id="UP001176961"/>
    </source>
</evidence>
<name>A0AA36GH33_CYLNA</name>
<sequence>MMDEVLREEEAAASRKNGSDEPVFTIFETEHYLDRRRYNAPRSNEEALFTSAKTVTFPLIANLPYINMSTQFRISQTFPILPIPLLPGIFSKGKFWLEPGPGKFSPIHHGGPLTQARWVKTEQNRFNYIRTHQADLRADTYQSLLDFISTDNGSNGPPGKRNLPAPFKEVNAL</sequence>
<proteinExistence type="predicted"/>
<accession>A0AA36GH33</accession>
<comment type="caution">
    <text evidence="1">The sequence shown here is derived from an EMBL/GenBank/DDBJ whole genome shotgun (WGS) entry which is preliminary data.</text>
</comment>
<dbReference type="Proteomes" id="UP001176961">
    <property type="component" value="Unassembled WGS sequence"/>
</dbReference>